<name>A0A1J1JLE1_PLAAG</name>
<evidence type="ECO:0000313" key="2">
    <source>
        <dbReference type="EMBL" id="CUM61553.1"/>
    </source>
</evidence>
<dbReference type="RefSeq" id="WP_158442883.1">
    <property type="nucleotide sequence ID" value="NZ_JBEIHM010000022.1"/>
</dbReference>
<dbReference type="EMBL" id="LO018304">
    <property type="protein sequence ID" value="CUM61553.1"/>
    <property type="molecule type" value="Genomic_DNA"/>
</dbReference>
<accession>A0A1J1JLE1</accession>
<sequence>MAKKYLIFASPYIFRITSMEVQPSSHHPYTLMGAICFDRYEGEKWFEKAISCQ</sequence>
<dbReference type="Proteomes" id="UP001153761">
    <property type="component" value="Chromosome"/>
</dbReference>
<reference evidence="1" key="2">
    <citation type="submission" date="2020-09" db="EMBL/GenBank/DDBJ databases">
        <authorList>
            <person name="Blom J."/>
        </authorList>
    </citation>
    <scope>NUCLEOTIDE SEQUENCE</scope>
    <source>
        <strain evidence="1">No.66</strain>
    </source>
</reference>
<organism evidence="2">
    <name type="scientific">Planktothrix agardhii</name>
    <name type="common">Oscillatoria agardhii</name>
    <dbReference type="NCBI Taxonomy" id="1160"/>
    <lineage>
        <taxon>Bacteria</taxon>
        <taxon>Bacillati</taxon>
        <taxon>Cyanobacteriota</taxon>
        <taxon>Cyanophyceae</taxon>
        <taxon>Oscillatoriophycideae</taxon>
        <taxon>Oscillatoriales</taxon>
        <taxon>Microcoleaceae</taxon>
        <taxon>Planktothrix</taxon>
    </lineage>
</organism>
<dbReference type="AlphaFoldDB" id="A0A1J1JLE1"/>
<evidence type="ECO:0000313" key="1">
    <source>
        <dbReference type="EMBL" id="CAD5944980.1"/>
    </source>
</evidence>
<reference evidence="2" key="1">
    <citation type="submission" date="2015-09" db="EMBL/GenBank/DDBJ databases">
        <authorList>
            <person name="Jackson K.R."/>
            <person name="Lunt B.L."/>
            <person name="Fisher J.N.B."/>
            <person name="Gardner A.V."/>
            <person name="Bailey M.E."/>
            <person name="Deus L.M."/>
            <person name="Earl A.S."/>
            <person name="Gibby P.D."/>
            <person name="Hartmann K.A."/>
            <person name="Liu J.E."/>
            <person name="Manci A.M."/>
            <person name="Nielsen D.A."/>
            <person name="Solomon M.B."/>
            <person name="Breakwell D.P."/>
            <person name="Burnett S.H."/>
            <person name="Grose J.H."/>
        </authorList>
    </citation>
    <scope>NUCLEOTIDE SEQUENCE</scope>
    <source>
        <strain evidence="2">7805</strain>
    </source>
</reference>
<dbReference type="EMBL" id="LR882963">
    <property type="protein sequence ID" value="CAD5944980.1"/>
    <property type="molecule type" value="Genomic_DNA"/>
</dbReference>
<proteinExistence type="predicted"/>
<gene>
    <name evidence="1" type="ORF">PANO66_02232</name>
    <name evidence="2" type="ORF">PLAM_3587</name>
</gene>
<protein>
    <submittedName>
        <fullName evidence="2">Uncharacterized protein</fullName>
    </submittedName>
</protein>